<dbReference type="Pfam" id="PF14803">
    <property type="entry name" value="Zn_ribbon_Nudix"/>
    <property type="match status" value="1"/>
</dbReference>
<dbReference type="InterPro" id="IPR020476">
    <property type="entry name" value="Nudix_hydrolase"/>
</dbReference>
<protein>
    <submittedName>
        <fullName evidence="6">NUDIX hydrolase</fullName>
    </submittedName>
</protein>
<dbReference type="KEGG" id="mpaf:R5R33_07760"/>
<dbReference type="Gene3D" id="3.90.79.10">
    <property type="entry name" value="Nucleoside Triphosphate Pyrophosphohydrolase"/>
    <property type="match status" value="1"/>
</dbReference>
<dbReference type="Proteomes" id="UP001302477">
    <property type="component" value="Chromosome"/>
</dbReference>
<dbReference type="InterPro" id="IPR020084">
    <property type="entry name" value="NUDIX_hydrolase_CS"/>
</dbReference>
<dbReference type="GO" id="GO:0016787">
    <property type="term" value="F:hydrolase activity"/>
    <property type="evidence" value="ECO:0007669"/>
    <property type="project" value="UniProtKB-KW"/>
</dbReference>
<dbReference type="InterPro" id="IPR015797">
    <property type="entry name" value="NUDIX_hydrolase-like_dom_sf"/>
</dbReference>
<dbReference type="InterPro" id="IPR000086">
    <property type="entry name" value="NUDIX_hydrolase_dom"/>
</dbReference>
<evidence type="ECO:0000256" key="4">
    <source>
        <dbReference type="RuleBase" id="RU003476"/>
    </source>
</evidence>
<evidence type="ECO:0000256" key="3">
    <source>
        <dbReference type="ARBA" id="ARBA00022842"/>
    </source>
</evidence>
<evidence type="ECO:0000313" key="6">
    <source>
        <dbReference type="EMBL" id="WOX07280.1"/>
    </source>
</evidence>
<dbReference type="Pfam" id="PF00293">
    <property type="entry name" value="NUDIX"/>
    <property type="match status" value="1"/>
</dbReference>
<dbReference type="PANTHER" id="PTHR43222:SF2">
    <property type="entry name" value="NUDIX HYDROLASE 23, CHLOROPLASTIC"/>
    <property type="match status" value="1"/>
</dbReference>
<reference evidence="6 7" key="1">
    <citation type="submission" date="2023-10" db="EMBL/GenBank/DDBJ databases">
        <title>Description of Microbulbifer bruguierae sp. nov., isolated from the sediments of mangrove plant Bruguiera sexangula and comparative genomic analyses of the genus Microbulbifer.</title>
        <authorList>
            <person name="Long M."/>
        </authorList>
    </citation>
    <scope>NUCLEOTIDE SEQUENCE [LARGE SCALE GENOMIC DNA]</scope>
    <source>
        <strain evidence="6 7">SPO729</strain>
    </source>
</reference>
<feature type="domain" description="Nudix hydrolase" evidence="5">
    <location>
        <begin position="36"/>
        <end position="161"/>
    </location>
</feature>
<evidence type="ECO:0000256" key="1">
    <source>
        <dbReference type="ARBA" id="ARBA00001946"/>
    </source>
</evidence>
<dbReference type="PROSITE" id="PS51462">
    <property type="entry name" value="NUDIX"/>
    <property type="match status" value="1"/>
</dbReference>
<proteinExistence type="inferred from homology"/>
<evidence type="ECO:0000259" key="5">
    <source>
        <dbReference type="PROSITE" id="PS51462"/>
    </source>
</evidence>
<evidence type="ECO:0000313" key="7">
    <source>
        <dbReference type="Proteomes" id="UP001302477"/>
    </source>
</evidence>
<sequence length="206" mass="23176">MKFCGDCGGAVILRDIDGDSHSRLVCTKCEKIHYQNPRVIVGCLIHNNDRVLLCRRRFNPAAGKWALPGGFVECGETLEEAIAREVEEETGIVLDECDLDLHVVASLHWISEINIFYRAHVDHAQALAGPECEAVQFFSEDEIPWTALSYPELGTYLNLFFQEVRSGKFAISSTRIRGQSAILRRHTIEKTQELLEVNPNSTAFTQ</sequence>
<dbReference type="AlphaFoldDB" id="A0AAU0N4T2"/>
<gene>
    <name evidence="6" type="ORF">R5R33_07760</name>
</gene>
<evidence type="ECO:0000256" key="2">
    <source>
        <dbReference type="ARBA" id="ARBA00022801"/>
    </source>
</evidence>
<dbReference type="PANTHER" id="PTHR43222">
    <property type="entry name" value="NUDIX HYDROLASE 23"/>
    <property type="match status" value="1"/>
</dbReference>
<comment type="similarity">
    <text evidence="4">Belongs to the Nudix hydrolase family.</text>
</comment>
<keyword evidence="2 4" id="KW-0378">Hydrolase</keyword>
<name>A0AAU0N4T2_9GAMM</name>
<organism evidence="6 7">
    <name type="scientific">Microbulbifer pacificus</name>
    <dbReference type="NCBI Taxonomy" id="407164"/>
    <lineage>
        <taxon>Bacteria</taxon>
        <taxon>Pseudomonadati</taxon>
        <taxon>Pseudomonadota</taxon>
        <taxon>Gammaproteobacteria</taxon>
        <taxon>Cellvibrionales</taxon>
        <taxon>Microbulbiferaceae</taxon>
        <taxon>Microbulbifer</taxon>
    </lineage>
</organism>
<dbReference type="InterPro" id="IPR029401">
    <property type="entry name" value="Nudix_N"/>
</dbReference>
<dbReference type="RefSeq" id="WP_318955708.1">
    <property type="nucleotide sequence ID" value="NZ_CP137555.1"/>
</dbReference>
<dbReference type="Gene3D" id="2.20.70.10">
    <property type="match status" value="1"/>
</dbReference>
<comment type="cofactor">
    <cofactor evidence="1">
        <name>Mg(2+)</name>
        <dbReference type="ChEBI" id="CHEBI:18420"/>
    </cofactor>
</comment>
<dbReference type="SUPFAM" id="SSF55811">
    <property type="entry name" value="Nudix"/>
    <property type="match status" value="1"/>
</dbReference>
<dbReference type="PRINTS" id="PR00502">
    <property type="entry name" value="NUDIXFAMILY"/>
</dbReference>
<keyword evidence="3" id="KW-0460">Magnesium</keyword>
<accession>A0AAU0N4T2</accession>
<dbReference type="PROSITE" id="PS00893">
    <property type="entry name" value="NUDIX_BOX"/>
    <property type="match status" value="1"/>
</dbReference>
<dbReference type="EMBL" id="CP137555">
    <property type="protein sequence ID" value="WOX07280.1"/>
    <property type="molecule type" value="Genomic_DNA"/>
</dbReference>
<keyword evidence="7" id="KW-1185">Reference proteome</keyword>